<feature type="binding site" evidence="8">
    <location>
        <position position="601"/>
    </location>
    <ligand>
        <name>Ca(2+)</name>
        <dbReference type="ChEBI" id="CHEBI:29108"/>
    </ligand>
</feature>
<evidence type="ECO:0000256" key="3">
    <source>
        <dbReference type="ARBA" id="ARBA00022723"/>
    </source>
</evidence>
<keyword evidence="2 8" id="KW-0645">Protease</keyword>
<evidence type="ECO:0000313" key="12">
    <source>
        <dbReference type="Proteomes" id="UP001286456"/>
    </source>
</evidence>
<keyword evidence="5 8" id="KW-0720">Serine protease</keyword>
<evidence type="ECO:0000256" key="7">
    <source>
        <dbReference type="ARBA" id="ARBA00023145"/>
    </source>
</evidence>
<keyword evidence="6 8" id="KW-0106">Calcium</keyword>
<comment type="caution">
    <text evidence="11">The sequence shown here is derived from an EMBL/GenBank/DDBJ whole genome shotgun (WGS) entry which is preliminary data.</text>
</comment>
<dbReference type="AlphaFoldDB" id="A0AAE0MLA4"/>
<evidence type="ECO:0000256" key="8">
    <source>
        <dbReference type="PROSITE-ProRule" id="PRU01032"/>
    </source>
</evidence>
<accession>A0AAE0MLA4</accession>
<feature type="chain" id="PRO_5042199710" evidence="9">
    <location>
        <begin position="23"/>
        <end position="643"/>
    </location>
</feature>
<feature type="binding site" evidence="8">
    <location>
        <position position="622"/>
    </location>
    <ligand>
        <name>Ca(2+)</name>
        <dbReference type="ChEBI" id="CHEBI:29108"/>
    </ligand>
</feature>
<feature type="binding site" evidence="8">
    <location>
        <position position="602"/>
    </location>
    <ligand>
        <name>Ca(2+)</name>
        <dbReference type="ChEBI" id="CHEBI:29108"/>
    </ligand>
</feature>
<evidence type="ECO:0000256" key="1">
    <source>
        <dbReference type="ARBA" id="ARBA00004239"/>
    </source>
</evidence>
<dbReference type="SMART" id="SM00944">
    <property type="entry name" value="Pro-kuma_activ"/>
    <property type="match status" value="1"/>
</dbReference>
<dbReference type="GO" id="GO:0008240">
    <property type="term" value="F:tripeptidyl-peptidase activity"/>
    <property type="evidence" value="ECO:0007669"/>
    <property type="project" value="TreeGrafter"/>
</dbReference>
<protein>
    <submittedName>
        <fullName evidence="11">Peptidase S8/S53 domain-containing protein</fullName>
    </submittedName>
</protein>
<dbReference type="SUPFAM" id="SSF54897">
    <property type="entry name" value="Protease propeptides/inhibitors"/>
    <property type="match status" value="1"/>
</dbReference>
<evidence type="ECO:0000256" key="2">
    <source>
        <dbReference type="ARBA" id="ARBA00022670"/>
    </source>
</evidence>
<dbReference type="InterPro" id="IPR015366">
    <property type="entry name" value="S53_propep"/>
</dbReference>
<evidence type="ECO:0000256" key="6">
    <source>
        <dbReference type="ARBA" id="ARBA00022837"/>
    </source>
</evidence>
<comment type="cofactor">
    <cofactor evidence="8">
        <name>Ca(2+)</name>
        <dbReference type="ChEBI" id="CHEBI:29108"/>
    </cofactor>
    <text evidence="8">Binds 1 Ca(2+) ion per subunit.</text>
</comment>
<evidence type="ECO:0000256" key="4">
    <source>
        <dbReference type="ARBA" id="ARBA00022801"/>
    </source>
</evidence>
<dbReference type="PANTHER" id="PTHR14218">
    <property type="entry name" value="PROTEASE S8 TRIPEPTIDYL PEPTIDASE I CLN2"/>
    <property type="match status" value="1"/>
</dbReference>
<dbReference type="GO" id="GO:0005576">
    <property type="term" value="C:extracellular region"/>
    <property type="evidence" value="ECO:0007669"/>
    <property type="project" value="UniProtKB-SubCell"/>
</dbReference>
<feature type="active site" description="Charge relay system" evidence="8">
    <location>
        <position position="304"/>
    </location>
</feature>
<dbReference type="InterPro" id="IPR036852">
    <property type="entry name" value="Peptidase_S8/S53_dom_sf"/>
</dbReference>
<dbReference type="SUPFAM" id="SSF52743">
    <property type="entry name" value="Subtilisin-like"/>
    <property type="match status" value="1"/>
</dbReference>
<dbReference type="CDD" id="cd11377">
    <property type="entry name" value="Pro-peptidase_S53"/>
    <property type="match status" value="1"/>
</dbReference>
<evidence type="ECO:0000256" key="5">
    <source>
        <dbReference type="ARBA" id="ARBA00022825"/>
    </source>
</evidence>
<dbReference type="GO" id="GO:0004252">
    <property type="term" value="F:serine-type endopeptidase activity"/>
    <property type="evidence" value="ECO:0007669"/>
    <property type="project" value="UniProtKB-UniRule"/>
</dbReference>
<dbReference type="Pfam" id="PF09286">
    <property type="entry name" value="Pro-kuma_activ"/>
    <property type="match status" value="1"/>
</dbReference>
<comment type="subcellular location">
    <subcellularLocation>
        <location evidence="1">Secreted</location>
        <location evidence="1">Extracellular space</location>
    </subcellularLocation>
</comment>
<organism evidence="11 12">
    <name type="scientific">Cercophora scortea</name>
    <dbReference type="NCBI Taxonomy" id="314031"/>
    <lineage>
        <taxon>Eukaryota</taxon>
        <taxon>Fungi</taxon>
        <taxon>Dikarya</taxon>
        <taxon>Ascomycota</taxon>
        <taxon>Pezizomycotina</taxon>
        <taxon>Sordariomycetes</taxon>
        <taxon>Sordariomycetidae</taxon>
        <taxon>Sordariales</taxon>
        <taxon>Lasiosphaeriaceae</taxon>
        <taxon>Cercophora</taxon>
    </lineage>
</organism>
<proteinExistence type="predicted"/>
<dbReference type="InterPro" id="IPR050819">
    <property type="entry name" value="Tripeptidyl-peptidase_I"/>
</dbReference>
<dbReference type="PROSITE" id="PS51695">
    <property type="entry name" value="SEDOLISIN"/>
    <property type="match status" value="1"/>
</dbReference>
<name>A0AAE0MLA4_9PEZI</name>
<sequence>MILAGLIRAFFTALALTGATQGHPTSTPNNPLKVVHERRDAVHREWRLIAPASATAPLTLSIGLVQRNLERAEEFMNAVSHPDSDQYGQYWTAQQVADVFSASDSAIAETKAWLLSEGVDVARISTSAGRNWIKVVSTVGEAASLLDTEYGVYENDNGARVVACESYSVPAAIKEHIDFITPTIQFDSGLVSTSGSVKRRRDAFAPKSKKLPAHQHPGVDSLKNCSEITTPACLRALYDIPANVEPVAGNSYGIVEFAPQSYNQQDLDGFFSVYGHLPNGTSPIINKIDGGFLSDEPGSGTRGESNLDLCYAMALTYPQNVTLYQVGDSVAWNTATNNNFLDAIDGSYCTTSGGDDPLWDATYPHDASTPGAYAGPPQCGVYNATNVLSISYGRDEAARPASYNARECMEYMKLGLMGVSVLFSSGDSGVAGVTGHCLNPDGSYAPVWADYGRFNPIFPGTCPWVTSVGGSALPPNGTVGRDREVVAYTFPPSGGFSNVFPRPAYQTAALASYYARHDPGYNASRYNDTQQVRGFPDLALAAQDYVTGLDGGFQAFSGTSASSPAFGAMVALVNGERIKAGKGPVGFLNPVLYAHPEMFADVVEGSISGCGTPGFSAVPGWDPASGLGTPNFERMRRVFLRLP</sequence>
<feature type="active site" description="Charge relay system" evidence="8">
    <location>
        <position position="308"/>
    </location>
</feature>
<evidence type="ECO:0000259" key="10">
    <source>
        <dbReference type="PROSITE" id="PS51695"/>
    </source>
</evidence>
<dbReference type="InterPro" id="IPR030400">
    <property type="entry name" value="Sedolisin_dom"/>
</dbReference>
<dbReference type="EMBL" id="JAUEPO010000001">
    <property type="protein sequence ID" value="KAK3336305.1"/>
    <property type="molecule type" value="Genomic_DNA"/>
</dbReference>
<dbReference type="GO" id="GO:0046872">
    <property type="term" value="F:metal ion binding"/>
    <property type="evidence" value="ECO:0007669"/>
    <property type="project" value="UniProtKB-UniRule"/>
</dbReference>
<dbReference type="CDD" id="cd04056">
    <property type="entry name" value="Peptidases_S53"/>
    <property type="match status" value="1"/>
</dbReference>
<dbReference type="Gene3D" id="3.40.50.200">
    <property type="entry name" value="Peptidase S8/S53 domain"/>
    <property type="match status" value="1"/>
</dbReference>
<evidence type="ECO:0000313" key="11">
    <source>
        <dbReference type="EMBL" id="KAK3336305.1"/>
    </source>
</evidence>
<keyword evidence="3 8" id="KW-0479">Metal-binding</keyword>
<gene>
    <name evidence="11" type="ORF">B0T19DRAFT_378256</name>
</gene>
<feature type="active site" description="Charge relay system" evidence="8">
    <location>
        <position position="560"/>
    </location>
</feature>
<keyword evidence="12" id="KW-1185">Reference proteome</keyword>
<evidence type="ECO:0000256" key="9">
    <source>
        <dbReference type="SAM" id="SignalP"/>
    </source>
</evidence>
<reference evidence="11" key="1">
    <citation type="journal article" date="2023" name="Mol. Phylogenet. Evol.">
        <title>Genome-scale phylogeny and comparative genomics of the fungal order Sordariales.</title>
        <authorList>
            <person name="Hensen N."/>
            <person name="Bonometti L."/>
            <person name="Westerberg I."/>
            <person name="Brannstrom I.O."/>
            <person name="Guillou S."/>
            <person name="Cros-Aarteil S."/>
            <person name="Calhoun S."/>
            <person name="Haridas S."/>
            <person name="Kuo A."/>
            <person name="Mondo S."/>
            <person name="Pangilinan J."/>
            <person name="Riley R."/>
            <person name="LaButti K."/>
            <person name="Andreopoulos B."/>
            <person name="Lipzen A."/>
            <person name="Chen C."/>
            <person name="Yan M."/>
            <person name="Daum C."/>
            <person name="Ng V."/>
            <person name="Clum A."/>
            <person name="Steindorff A."/>
            <person name="Ohm R.A."/>
            <person name="Martin F."/>
            <person name="Silar P."/>
            <person name="Natvig D.O."/>
            <person name="Lalanne C."/>
            <person name="Gautier V."/>
            <person name="Ament-Velasquez S.L."/>
            <person name="Kruys A."/>
            <person name="Hutchinson M.I."/>
            <person name="Powell A.J."/>
            <person name="Barry K."/>
            <person name="Miller A.N."/>
            <person name="Grigoriev I.V."/>
            <person name="Debuchy R."/>
            <person name="Gladieux P."/>
            <person name="Hiltunen Thoren M."/>
            <person name="Johannesson H."/>
        </authorList>
    </citation>
    <scope>NUCLEOTIDE SEQUENCE</scope>
    <source>
        <strain evidence="11">SMH4131-1</strain>
    </source>
</reference>
<dbReference type="PANTHER" id="PTHR14218:SF19">
    <property type="entry name" value="SERINE PROTEASE AORO, PUTATIVE (AFU_ORTHOLOGUE AFUA_6G10250)-RELATED"/>
    <property type="match status" value="1"/>
</dbReference>
<dbReference type="GO" id="GO:0006508">
    <property type="term" value="P:proteolysis"/>
    <property type="evidence" value="ECO:0007669"/>
    <property type="project" value="UniProtKB-KW"/>
</dbReference>
<keyword evidence="7" id="KW-0865">Zymogen</keyword>
<keyword evidence="9" id="KW-0732">Signal</keyword>
<keyword evidence="4 8" id="KW-0378">Hydrolase</keyword>
<feature type="domain" description="Peptidase S53" evidence="10">
    <location>
        <begin position="228"/>
        <end position="642"/>
    </location>
</feature>
<feature type="binding site" evidence="8">
    <location>
        <position position="620"/>
    </location>
    <ligand>
        <name>Ca(2+)</name>
        <dbReference type="ChEBI" id="CHEBI:29108"/>
    </ligand>
</feature>
<feature type="signal peptide" evidence="9">
    <location>
        <begin position="1"/>
        <end position="22"/>
    </location>
</feature>
<dbReference type="Proteomes" id="UP001286456">
    <property type="component" value="Unassembled WGS sequence"/>
</dbReference>
<reference evidence="11" key="2">
    <citation type="submission" date="2023-06" db="EMBL/GenBank/DDBJ databases">
        <authorList>
            <consortium name="Lawrence Berkeley National Laboratory"/>
            <person name="Haridas S."/>
            <person name="Hensen N."/>
            <person name="Bonometti L."/>
            <person name="Westerberg I."/>
            <person name="Brannstrom I.O."/>
            <person name="Guillou S."/>
            <person name="Cros-Aarteil S."/>
            <person name="Calhoun S."/>
            <person name="Kuo A."/>
            <person name="Mondo S."/>
            <person name="Pangilinan J."/>
            <person name="Riley R."/>
            <person name="Labutti K."/>
            <person name="Andreopoulos B."/>
            <person name="Lipzen A."/>
            <person name="Chen C."/>
            <person name="Yanf M."/>
            <person name="Daum C."/>
            <person name="Ng V."/>
            <person name="Clum A."/>
            <person name="Steindorff A."/>
            <person name="Ohm R."/>
            <person name="Martin F."/>
            <person name="Silar P."/>
            <person name="Natvig D."/>
            <person name="Lalanne C."/>
            <person name="Gautier V."/>
            <person name="Ament-Velasquez S.L."/>
            <person name="Kruys A."/>
            <person name="Hutchinson M.I."/>
            <person name="Powell A.J."/>
            <person name="Barry K."/>
            <person name="Miller A.N."/>
            <person name="Grigoriev I.V."/>
            <person name="Debuchy R."/>
            <person name="Gladieux P."/>
            <person name="Thoren M.H."/>
            <person name="Johannesson H."/>
        </authorList>
    </citation>
    <scope>NUCLEOTIDE SEQUENCE</scope>
    <source>
        <strain evidence="11">SMH4131-1</strain>
    </source>
</reference>